<dbReference type="Pfam" id="PF12796">
    <property type="entry name" value="Ank_2"/>
    <property type="match status" value="3"/>
</dbReference>
<dbReference type="AlphaFoldDB" id="A0A813TYA5"/>
<feature type="repeat" description="ANK" evidence="3">
    <location>
        <begin position="147"/>
        <end position="179"/>
    </location>
</feature>
<comment type="caution">
    <text evidence="4">The sequence shown here is derived from an EMBL/GenBank/DDBJ whole genome shotgun (WGS) entry which is preliminary data.</text>
</comment>
<dbReference type="Proteomes" id="UP000663868">
    <property type="component" value="Unassembled WGS sequence"/>
</dbReference>
<dbReference type="Pfam" id="PF00023">
    <property type="entry name" value="Ank"/>
    <property type="match status" value="1"/>
</dbReference>
<feature type="repeat" description="ANK" evidence="3">
    <location>
        <begin position="280"/>
        <end position="304"/>
    </location>
</feature>
<sequence length="436" mass="49189">MTSSVNNKHLFLFNACEQGDLETIKTHLNSQSSFDICSIRDENQATLLHYASRYGYLHILKYFIEIKYIDISQLHTEHGATCAHDAAVCDQTEILQYIFHHSKKLHWTVRDELGNTPLHLAANYNSLNVLHYLLEKEYADPHNQSYNGFLAIHYAAEHAHNDCIKLLLSKSPDIINKQTNQLITPLHLACQNGSLETIQLLISNGANFKVRNQNGSNCLHIACQNSHLNIVQWLIEKQNANINEFDYMNSTPIHYAAANGNEHIINYLLDKQAKIIIDNNGNTPLHVAAENGHHNVCVVLIERNCCSLLAVNNQQLTAADLAENSGYSSLANELRLRSNPSLLQKATVVRLVIKKRNVPRLDASCQVNEEDLMINNYSGTQLKHQIEIQNEQHILMNKGDISTSTSNLEDKVNDFIPRSSVVAVPKIQLNIRQNGI</sequence>
<evidence type="ECO:0000313" key="6">
    <source>
        <dbReference type="Proteomes" id="UP000663860"/>
    </source>
</evidence>
<dbReference type="PRINTS" id="PR01415">
    <property type="entry name" value="ANKYRIN"/>
</dbReference>
<evidence type="ECO:0000256" key="3">
    <source>
        <dbReference type="PROSITE-ProRule" id="PRU00023"/>
    </source>
</evidence>
<dbReference type="PROSITE" id="PS50088">
    <property type="entry name" value="ANK_REPEAT"/>
    <property type="match status" value="5"/>
</dbReference>
<keyword evidence="1" id="KW-0677">Repeat</keyword>
<dbReference type="SUPFAM" id="SSF48403">
    <property type="entry name" value="Ankyrin repeat"/>
    <property type="match status" value="1"/>
</dbReference>
<dbReference type="PROSITE" id="PS50297">
    <property type="entry name" value="ANK_REP_REGION"/>
    <property type="match status" value="5"/>
</dbReference>
<accession>A0A813TYA5</accession>
<evidence type="ECO:0008006" key="7">
    <source>
        <dbReference type="Google" id="ProtNLM"/>
    </source>
</evidence>
<name>A0A813TYA5_9BILA</name>
<evidence type="ECO:0000256" key="2">
    <source>
        <dbReference type="ARBA" id="ARBA00023043"/>
    </source>
</evidence>
<dbReference type="PANTHER" id="PTHR24171:SF8">
    <property type="entry name" value="BRCA1-ASSOCIATED RING DOMAIN PROTEIN 1"/>
    <property type="match status" value="1"/>
</dbReference>
<dbReference type="EMBL" id="CAJNOE010000053">
    <property type="protein sequence ID" value="CAF0820138.1"/>
    <property type="molecule type" value="Genomic_DNA"/>
</dbReference>
<keyword evidence="2 3" id="KW-0040">ANK repeat</keyword>
<dbReference type="Gene3D" id="1.25.40.20">
    <property type="entry name" value="Ankyrin repeat-containing domain"/>
    <property type="match status" value="3"/>
</dbReference>
<evidence type="ECO:0000313" key="4">
    <source>
        <dbReference type="EMBL" id="CAF0820138.1"/>
    </source>
</evidence>
<proteinExistence type="predicted"/>
<feature type="repeat" description="ANK" evidence="3">
    <location>
        <begin position="113"/>
        <end position="136"/>
    </location>
</feature>
<feature type="repeat" description="ANK" evidence="3">
    <location>
        <begin position="248"/>
        <end position="280"/>
    </location>
</feature>
<dbReference type="Proteomes" id="UP000663860">
    <property type="component" value="Unassembled WGS sequence"/>
</dbReference>
<evidence type="ECO:0000313" key="5">
    <source>
        <dbReference type="EMBL" id="CAF3719809.1"/>
    </source>
</evidence>
<dbReference type="PANTHER" id="PTHR24171">
    <property type="entry name" value="ANKYRIN REPEAT DOMAIN-CONTAINING PROTEIN 39-RELATED"/>
    <property type="match status" value="1"/>
</dbReference>
<evidence type="ECO:0000256" key="1">
    <source>
        <dbReference type="ARBA" id="ARBA00022737"/>
    </source>
</evidence>
<dbReference type="SMART" id="SM00248">
    <property type="entry name" value="ANK"/>
    <property type="match status" value="9"/>
</dbReference>
<organism evidence="4 6">
    <name type="scientific">Adineta steineri</name>
    <dbReference type="NCBI Taxonomy" id="433720"/>
    <lineage>
        <taxon>Eukaryota</taxon>
        <taxon>Metazoa</taxon>
        <taxon>Spiralia</taxon>
        <taxon>Gnathifera</taxon>
        <taxon>Rotifera</taxon>
        <taxon>Eurotatoria</taxon>
        <taxon>Bdelloidea</taxon>
        <taxon>Adinetida</taxon>
        <taxon>Adinetidae</taxon>
        <taxon>Adineta</taxon>
    </lineage>
</organism>
<protein>
    <recommendedName>
        <fullName evidence="7">Ankyrin repeat protein</fullName>
    </recommendedName>
</protein>
<gene>
    <name evidence="4" type="ORF">IZO911_LOCUS7952</name>
    <name evidence="5" type="ORF">KXQ929_LOCUS12329</name>
</gene>
<feature type="repeat" description="ANK" evidence="3">
    <location>
        <begin position="181"/>
        <end position="213"/>
    </location>
</feature>
<dbReference type="SUPFAM" id="SSF140860">
    <property type="entry name" value="Pseudo ankyrin repeat-like"/>
    <property type="match status" value="1"/>
</dbReference>
<dbReference type="EMBL" id="CAJOBB010000632">
    <property type="protein sequence ID" value="CAF3719809.1"/>
    <property type="molecule type" value="Genomic_DNA"/>
</dbReference>
<dbReference type="InterPro" id="IPR036770">
    <property type="entry name" value="Ankyrin_rpt-contain_sf"/>
</dbReference>
<dbReference type="InterPro" id="IPR002110">
    <property type="entry name" value="Ankyrin_rpt"/>
</dbReference>
<reference evidence="4" key="1">
    <citation type="submission" date="2021-02" db="EMBL/GenBank/DDBJ databases">
        <authorList>
            <person name="Nowell W R."/>
        </authorList>
    </citation>
    <scope>NUCLEOTIDE SEQUENCE</scope>
</reference>